<name>A0ABR2Y2U3_9PEZI</name>
<protein>
    <submittedName>
        <fullName evidence="1">NAD(P)-binding domain-containing protein</fullName>
    </submittedName>
</protein>
<dbReference type="SUPFAM" id="SSF51735">
    <property type="entry name" value="NAD(P)-binding Rossmann-fold domains"/>
    <property type="match status" value="1"/>
</dbReference>
<gene>
    <name evidence="1" type="ORF">SCAR479_02512</name>
</gene>
<reference evidence="1 2" key="1">
    <citation type="submission" date="2024-02" db="EMBL/GenBank/DDBJ databases">
        <title>First draft genome assembly of two strains of Seiridium cardinale.</title>
        <authorList>
            <person name="Emiliani G."/>
            <person name="Scali E."/>
        </authorList>
    </citation>
    <scope>NUCLEOTIDE SEQUENCE [LARGE SCALE GENOMIC DNA]</scope>
    <source>
        <strain evidence="1 2">BM-138-000479</strain>
    </source>
</reference>
<sequence>MKLVVVGSTGFVASEILRQALSLPDVTSIYALGRREISAPPSLGPEANASKLKSVILKDFERYTDDVKEALAGADAVIWTIATGPSKFKSVTWEQTCKTSRDYAIKGIDVISHLPREEKTKPLRFIYFSRASAE</sequence>
<proteinExistence type="predicted"/>
<dbReference type="Gene3D" id="3.40.50.720">
    <property type="entry name" value="NAD(P)-binding Rossmann-like Domain"/>
    <property type="match status" value="1"/>
</dbReference>
<comment type="caution">
    <text evidence="1">The sequence shown here is derived from an EMBL/GenBank/DDBJ whole genome shotgun (WGS) entry which is preliminary data.</text>
</comment>
<accession>A0ABR2Y2U3</accession>
<evidence type="ECO:0000313" key="2">
    <source>
        <dbReference type="Proteomes" id="UP001465668"/>
    </source>
</evidence>
<evidence type="ECO:0000313" key="1">
    <source>
        <dbReference type="EMBL" id="KAK9780397.1"/>
    </source>
</evidence>
<keyword evidence="2" id="KW-1185">Reference proteome</keyword>
<dbReference type="PANTHER" id="PTHR14097:SF8">
    <property type="entry name" value="NAD(P)-BINDING DOMAIN-CONTAINING PROTEIN"/>
    <property type="match status" value="1"/>
</dbReference>
<dbReference type="InterPro" id="IPR036291">
    <property type="entry name" value="NAD(P)-bd_dom_sf"/>
</dbReference>
<organism evidence="1 2">
    <name type="scientific">Seiridium cardinale</name>
    <dbReference type="NCBI Taxonomy" id="138064"/>
    <lineage>
        <taxon>Eukaryota</taxon>
        <taxon>Fungi</taxon>
        <taxon>Dikarya</taxon>
        <taxon>Ascomycota</taxon>
        <taxon>Pezizomycotina</taxon>
        <taxon>Sordariomycetes</taxon>
        <taxon>Xylariomycetidae</taxon>
        <taxon>Amphisphaeriales</taxon>
        <taxon>Sporocadaceae</taxon>
        <taxon>Seiridium</taxon>
    </lineage>
</organism>
<dbReference type="PANTHER" id="PTHR14097">
    <property type="entry name" value="OXIDOREDUCTASE HTATIP2"/>
    <property type="match status" value="1"/>
</dbReference>
<dbReference type="Proteomes" id="UP001465668">
    <property type="component" value="Unassembled WGS sequence"/>
</dbReference>
<dbReference type="EMBL" id="JARVKM010000006">
    <property type="protein sequence ID" value="KAK9780397.1"/>
    <property type="molecule type" value="Genomic_DNA"/>
</dbReference>